<evidence type="ECO:0008006" key="3">
    <source>
        <dbReference type="Google" id="ProtNLM"/>
    </source>
</evidence>
<name>A0ABW6AQZ3_9BACT</name>
<accession>A0ABW6AQZ3</accession>
<gene>
    <name evidence="1" type="ORF">ACFS25_28495</name>
</gene>
<organism evidence="1 2">
    <name type="scientific">Spirosoma flavum</name>
    <dbReference type="NCBI Taxonomy" id="2048557"/>
    <lineage>
        <taxon>Bacteria</taxon>
        <taxon>Pseudomonadati</taxon>
        <taxon>Bacteroidota</taxon>
        <taxon>Cytophagia</taxon>
        <taxon>Cytophagales</taxon>
        <taxon>Cytophagaceae</taxon>
        <taxon>Spirosoma</taxon>
    </lineage>
</organism>
<comment type="caution">
    <text evidence="1">The sequence shown here is derived from an EMBL/GenBank/DDBJ whole genome shotgun (WGS) entry which is preliminary data.</text>
</comment>
<keyword evidence="2" id="KW-1185">Reference proteome</keyword>
<dbReference type="EMBL" id="JBHUOM010000043">
    <property type="protein sequence ID" value="MFD2937741.1"/>
    <property type="molecule type" value="Genomic_DNA"/>
</dbReference>
<dbReference type="RefSeq" id="WP_381508111.1">
    <property type="nucleotide sequence ID" value="NZ_JBHUOM010000043.1"/>
</dbReference>
<protein>
    <recommendedName>
        <fullName evidence="3">DUF4249 domain-containing protein</fullName>
    </recommendedName>
</protein>
<evidence type="ECO:0000313" key="1">
    <source>
        <dbReference type="EMBL" id="MFD2937741.1"/>
    </source>
</evidence>
<proteinExistence type="predicted"/>
<evidence type="ECO:0000313" key="2">
    <source>
        <dbReference type="Proteomes" id="UP001597512"/>
    </source>
</evidence>
<reference evidence="2" key="1">
    <citation type="journal article" date="2019" name="Int. J. Syst. Evol. Microbiol.">
        <title>The Global Catalogue of Microorganisms (GCM) 10K type strain sequencing project: providing services to taxonomists for standard genome sequencing and annotation.</title>
        <authorList>
            <consortium name="The Broad Institute Genomics Platform"/>
            <consortium name="The Broad Institute Genome Sequencing Center for Infectious Disease"/>
            <person name="Wu L."/>
            <person name="Ma J."/>
        </authorList>
    </citation>
    <scope>NUCLEOTIDE SEQUENCE [LARGE SCALE GENOMIC DNA]</scope>
    <source>
        <strain evidence="2">KCTC 52490</strain>
    </source>
</reference>
<dbReference type="Proteomes" id="UP001597512">
    <property type="component" value="Unassembled WGS sequence"/>
</dbReference>
<sequence length="212" mass="23387">MNTYRFFGLLGVVLVLAGGCKKDPDIVTVNNQIEFTENPDPVKRISGTYDAVLVDAGFKSGTGVRSYREGNLSLSKPDGSIKGGGYKISIQPAGAQTVTISVEGSSNNFANVPSHTIGTYTVYAVPNGSTTEYQLRKSLNDPIALLVKRYDAYNELTGFEYDVTFSYYHNKSTGDFHWGEHEEIEPAPTSWFYLNGDEYTVYCKMLRKVSKG</sequence>
<dbReference type="PROSITE" id="PS51257">
    <property type="entry name" value="PROKAR_LIPOPROTEIN"/>
    <property type="match status" value="1"/>
</dbReference>